<protein>
    <submittedName>
        <fullName evidence="1">Unclassified</fullName>
    </submittedName>
</protein>
<geneLocation type="mitochondrion" evidence="1"/>
<dbReference type="EMBL" id="HG321350">
    <property type="protein sequence ID" value="CEF82699.1"/>
    <property type="molecule type" value="Genomic_DNA"/>
</dbReference>
<dbReference type="AlphaFoldDB" id="W1IA13"/>
<keyword evidence="1" id="KW-0496">Mitochondrion</keyword>
<reference evidence="1" key="1">
    <citation type="submission" date="2013-05" db="EMBL/GenBank/DDBJ databases">
        <title>Draft genome sequences of six wheat associated Fusarium spp. isolates.</title>
        <authorList>
            <person name="Moolhuijzen P.M."/>
            <person name="Manners J.M."/>
            <person name="Wilcox S."/>
            <person name="Bellgard M.I."/>
            <person name="Gardiner D.M."/>
        </authorList>
    </citation>
    <scope>NUCLEOTIDE SEQUENCE</scope>
    <source>
        <strain evidence="1">CS3069</strain>
    </source>
</reference>
<name>W1IA13_9HYPO</name>
<feature type="non-terminal residue" evidence="1">
    <location>
        <position position="1"/>
    </location>
</feature>
<evidence type="ECO:0000313" key="1">
    <source>
        <dbReference type="EMBL" id="CDL73437.1"/>
    </source>
</evidence>
<dbReference type="EMBL" id="CBMI010005109">
    <property type="protein sequence ID" value="CDL73437.1"/>
    <property type="molecule type" value="Genomic_DNA"/>
</dbReference>
<accession>W1IA13</accession>
<organism evidence="1">
    <name type="scientific">Fusarium clavum</name>
    <dbReference type="NCBI Taxonomy" id="2594811"/>
    <lineage>
        <taxon>Eukaryota</taxon>
        <taxon>Fungi</taxon>
        <taxon>Dikarya</taxon>
        <taxon>Ascomycota</taxon>
        <taxon>Pezizomycotina</taxon>
        <taxon>Sordariomycetes</taxon>
        <taxon>Hypocreomycetidae</taxon>
        <taxon>Hypocreales</taxon>
        <taxon>Nectriaceae</taxon>
        <taxon>Fusarium</taxon>
        <taxon>Fusarium incarnatum-equiseti species complex</taxon>
    </lineage>
</organism>
<proteinExistence type="predicted"/>
<sequence length="36" mass="3973">TLPCFAPLAIALHTLPFKLLSITVPELNVKYARHAL</sequence>
<gene>
    <name evidence="1" type="ORF">BN850_0138250</name>
</gene>